<comment type="caution">
    <text evidence="3">The sequence shown here is derived from an EMBL/GenBank/DDBJ whole genome shotgun (WGS) entry which is preliminary data.</text>
</comment>
<evidence type="ECO:0000313" key="3">
    <source>
        <dbReference type="EMBL" id="KAK2634108.1"/>
    </source>
</evidence>
<dbReference type="AlphaFoldDB" id="A0AAD9TE60"/>
<protein>
    <submittedName>
        <fullName evidence="3">Uncharacterized protein</fullName>
    </submittedName>
</protein>
<evidence type="ECO:0000256" key="1">
    <source>
        <dbReference type="SAM" id="MobiDB-lite"/>
    </source>
</evidence>
<reference evidence="3" key="1">
    <citation type="journal article" date="2023" name="Plant J.">
        <title>Genome sequences and population genomics provide insights into the demographic history, inbreeding, and mutation load of two 'living fossil' tree species of Dipteronia.</title>
        <authorList>
            <person name="Feng Y."/>
            <person name="Comes H.P."/>
            <person name="Chen J."/>
            <person name="Zhu S."/>
            <person name="Lu R."/>
            <person name="Zhang X."/>
            <person name="Li P."/>
            <person name="Qiu J."/>
            <person name="Olsen K.M."/>
            <person name="Qiu Y."/>
        </authorList>
    </citation>
    <scope>NUCLEOTIDE SEQUENCE</scope>
    <source>
        <strain evidence="3">KIB01</strain>
    </source>
</reference>
<keyword evidence="2" id="KW-0812">Transmembrane</keyword>
<dbReference type="EMBL" id="JANJYI010000009">
    <property type="protein sequence ID" value="KAK2634108.1"/>
    <property type="molecule type" value="Genomic_DNA"/>
</dbReference>
<accession>A0AAD9TE60</accession>
<feature type="compositionally biased region" description="Basic residues" evidence="1">
    <location>
        <begin position="14"/>
        <end position="27"/>
    </location>
</feature>
<evidence type="ECO:0000313" key="4">
    <source>
        <dbReference type="Proteomes" id="UP001280121"/>
    </source>
</evidence>
<feature type="compositionally biased region" description="Polar residues" evidence="1">
    <location>
        <begin position="1"/>
        <end position="13"/>
    </location>
</feature>
<proteinExistence type="predicted"/>
<feature type="region of interest" description="Disordered" evidence="1">
    <location>
        <begin position="1"/>
        <end position="55"/>
    </location>
</feature>
<dbReference type="Proteomes" id="UP001280121">
    <property type="component" value="Unassembled WGS sequence"/>
</dbReference>
<sequence>MISRISQTLSPSQARKRLPDRRRRRAGFIRNVEDDERREGIDGGGDEADGGGEREGRGQWTCLGLSLFGRLLGLDLTVFGWWSVVGGLAVWWHW</sequence>
<gene>
    <name evidence="3" type="ORF">Ddye_028900</name>
</gene>
<keyword evidence="4" id="KW-1185">Reference proteome</keyword>
<evidence type="ECO:0000256" key="2">
    <source>
        <dbReference type="SAM" id="Phobius"/>
    </source>
</evidence>
<keyword evidence="2" id="KW-1133">Transmembrane helix</keyword>
<feature type="compositionally biased region" description="Basic and acidic residues" evidence="1">
    <location>
        <begin position="31"/>
        <end position="41"/>
    </location>
</feature>
<feature type="transmembrane region" description="Helical" evidence="2">
    <location>
        <begin position="67"/>
        <end position="92"/>
    </location>
</feature>
<keyword evidence="2" id="KW-0472">Membrane</keyword>
<name>A0AAD9TE60_9ROSI</name>
<organism evidence="3 4">
    <name type="scientific">Dipteronia dyeriana</name>
    <dbReference type="NCBI Taxonomy" id="168575"/>
    <lineage>
        <taxon>Eukaryota</taxon>
        <taxon>Viridiplantae</taxon>
        <taxon>Streptophyta</taxon>
        <taxon>Embryophyta</taxon>
        <taxon>Tracheophyta</taxon>
        <taxon>Spermatophyta</taxon>
        <taxon>Magnoliopsida</taxon>
        <taxon>eudicotyledons</taxon>
        <taxon>Gunneridae</taxon>
        <taxon>Pentapetalae</taxon>
        <taxon>rosids</taxon>
        <taxon>malvids</taxon>
        <taxon>Sapindales</taxon>
        <taxon>Sapindaceae</taxon>
        <taxon>Hippocastanoideae</taxon>
        <taxon>Acereae</taxon>
        <taxon>Dipteronia</taxon>
    </lineage>
</organism>